<dbReference type="Proteomes" id="UP000011885">
    <property type="component" value="Unassembled WGS sequence"/>
</dbReference>
<dbReference type="OrthoDB" id="285676at2"/>
<dbReference type="AlphaFoldDB" id="M5UQJ8"/>
<organism evidence="1 2">
    <name type="scientific">Rhodopirellula sallentina SM41</name>
    <dbReference type="NCBI Taxonomy" id="1263870"/>
    <lineage>
        <taxon>Bacteria</taxon>
        <taxon>Pseudomonadati</taxon>
        <taxon>Planctomycetota</taxon>
        <taxon>Planctomycetia</taxon>
        <taxon>Pirellulales</taxon>
        <taxon>Pirellulaceae</taxon>
        <taxon>Rhodopirellula</taxon>
    </lineage>
</organism>
<gene>
    <name evidence="1" type="ORF">RSSM_00323</name>
</gene>
<evidence type="ECO:0000313" key="1">
    <source>
        <dbReference type="EMBL" id="EMI58253.1"/>
    </source>
</evidence>
<evidence type="ECO:0000313" key="2">
    <source>
        <dbReference type="Proteomes" id="UP000011885"/>
    </source>
</evidence>
<keyword evidence="2" id="KW-1185">Reference proteome</keyword>
<name>M5UQJ8_9BACT</name>
<comment type="caution">
    <text evidence="1">The sequence shown here is derived from an EMBL/GenBank/DDBJ whole genome shotgun (WGS) entry which is preliminary data.</text>
</comment>
<dbReference type="EMBL" id="ANOH01000030">
    <property type="protein sequence ID" value="EMI58253.1"/>
    <property type="molecule type" value="Genomic_DNA"/>
</dbReference>
<reference evidence="1 2" key="1">
    <citation type="journal article" date="2013" name="Mar. Genomics">
        <title>Expression of sulfatases in Rhodopirellula baltica and the diversity of sulfatases in the genus Rhodopirellula.</title>
        <authorList>
            <person name="Wegner C.E."/>
            <person name="Richter-Heitmann T."/>
            <person name="Klindworth A."/>
            <person name="Klockow C."/>
            <person name="Richter M."/>
            <person name="Achstetter T."/>
            <person name="Glockner F.O."/>
            <person name="Harder J."/>
        </authorList>
    </citation>
    <scope>NUCLEOTIDE SEQUENCE [LARGE SCALE GENOMIC DNA]</scope>
    <source>
        <strain evidence="1 2">SM41</strain>
    </source>
</reference>
<dbReference type="RefSeq" id="WP_008673705.1">
    <property type="nucleotide sequence ID" value="NZ_ANOH01000030.1"/>
</dbReference>
<protein>
    <submittedName>
        <fullName evidence="1">Secreted protein</fullName>
    </submittedName>
</protein>
<dbReference type="PATRIC" id="fig|1263870.3.peg.354"/>
<proteinExistence type="predicted"/>
<accession>M5UQJ8</accession>
<sequence length="65" mass="6869">MKSIPLAAIVMATLFATGCGDEQNRSVVDLGDKEAIASYEEAIRDAERAMEASEATPAPEVTPND</sequence>
<dbReference type="PROSITE" id="PS51257">
    <property type="entry name" value="PROKAR_LIPOPROTEIN"/>
    <property type="match status" value="1"/>
</dbReference>